<gene>
    <name evidence="1" type="ORF">TEK04_15040</name>
</gene>
<organism evidence="1 2">
    <name type="scientific">Klenkia sesuvii</name>
    <dbReference type="NCBI Taxonomy" id="3103137"/>
    <lineage>
        <taxon>Bacteria</taxon>
        <taxon>Bacillati</taxon>
        <taxon>Actinomycetota</taxon>
        <taxon>Actinomycetes</taxon>
        <taxon>Geodermatophilales</taxon>
        <taxon>Geodermatophilaceae</taxon>
        <taxon>Klenkia</taxon>
    </lineage>
</organism>
<evidence type="ECO:0000313" key="1">
    <source>
        <dbReference type="EMBL" id="MEI4273042.1"/>
    </source>
</evidence>
<dbReference type="EMBL" id="JBAPLU010000016">
    <property type="protein sequence ID" value="MEI4273042.1"/>
    <property type="molecule type" value="Genomic_DNA"/>
</dbReference>
<reference evidence="1 2" key="1">
    <citation type="submission" date="2024-03" db="EMBL/GenBank/DDBJ databases">
        <title>Draft genome sequence of Klenkia sp. LSe6-5.</title>
        <authorList>
            <person name="Duangmal K."/>
            <person name="Chantavorakit T."/>
        </authorList>
    </citation>
    <scope>NUCLEOTIDE SEQUENCE [LARGE SCALE GENOMIC DNA]</scope>
    <source>
        <strain evidence="1 2">LSe6-5</strain>
    </source>
</reference>
<sequence>MDREEFTAELRKMVNRNNLSFVKEDQVLEALEPDLRQRGRFINILRSTARSGKNDVLLITDVAVTAIRTGMLSVKVQWRAPLDSITHAATYDRSVSGLADVGVAVEMGSVVHRFRFGLGDPRRERHLLAIAAHNADIAFREIVQAQQSSMVGAPSIAQPRVGRLAGQADADAVSRLLRTFASRTAGLSARTMVGRPFYEGGDLDDCMAVIPQVFPDLDRMRQAGAMITVSILEAAAESGLSGEDLRSVMGLDRLASSGLSAEQCNRAENLGSAACAFISQFDEDGESMWELWKKNPEVAGEFLSWHTVAWQRLASRDRVPNLLDL</sequence>
<keyword evidence="2" id="KW-1185">Reference proteome</keyword>
<name>A0ABU8DW21_9ACTN</name>
<accession>A0ABU8DW21</accession>
<proteinExistence type="predicted"/>
<dbReference type="RefSeq" id="WP_336405167.1">
    <property type="nucleotide sequence ID" value="NZ_JBAPLU010000016.1"/>
</dbReference>
<protein>
    <submittedName>
        <fullName evidence="1">Uncharacterized protein</fullName>
    </submittedName>
</protein>
<evidence type="ECO:0000313" key="2">
    <source>
        <dbReference type="Proteomes" id="UP001361570"/>
    </source>
</evidence>
<comment type="caution">
    <text evidence="1">The sequence shown here is derived from an EMBL/GenBank/DDBJ whole genome shotgun (WGS) entry which is preliminary data.</text>
</comment>
<dbReference type="Proteomes" id="UP001361570">
    <property type="component" value="Unassembled WGS sequence"/>
</dbReference>